<dbReference type="RefSeq" id="WP_189242672.1">
    <property type="nucleotide sequence ID" value="NZ_BMQP01000019.1"/>
</dbReference>
<gene>
    <name evidence="2" type="ORF">Pro02_40180</name>
</gene>
<feature type="region of interest" description="Disordered" evidence="1">
    <location>
        <begin position="171"/>
        <end position="197"/>
    </location>
</feature>
<comment type="caution">
    <text evidence="2">The sequence shown here is derived from an EMBL/GenBank/DDBJ whole genome shotgun (WGS) entry which is preliminary data.</text>
</comment>
<dbReference type="Proteomes" id="UP000655044">
    <property type="component" value="Unassembled WGS sequence"/>
</dbReference>
<keyword evidence="3" id="KW-1185">Reference proteome</keyword>
<reference evidence="2" key="1">
    <citation type="submission" date="2021-01" db="EMBL/GenBank/DDBJ databases">
        <title>Whole genome shotgun sequence of Planobispora rosea NBRC 15558.</title>
        <authorList>
            <person name="Komaki H."/>
            <person name="Tamura T."/>
        </authorList>
    </citation>
    <scope>NUCLEOTIDE SEQUENCE</scope>
    <source>
        <strain evidence="2">NBRC 15558</strain>
    </source>
</reference>
<accession>A0A8J3WDQ7</accession>
<evidence type="ECO:0000313" key="2">
    <source>
        <dbReference type="EMBL" id="GIH85610.1"/>
    </source>
</evidence>
<dbReference type="EMBL" id="BOOI01000036">
    <property type="protein sequence ID" value="GIH85610.1"/>
    <property type="molecule type" value="Genomic_DNA"/>
</dbReference>
<protein>
    <submittedName>
        <fullName evidence="2">Uncharacterized protein</fullName>
    </submittedName>
</protein>
<evidence type="ECO:0000313" key="3">
    <source>
        <dbReference type="Proteomes" id="UP000655044"/>
    </source>
</evidence>
<dbReference type="AlphaFoldDB" id="A0A8J3WDQ7"/>
<organism evidence="2 3">
    <name type="scientific">Planobispora rosea</name>
    <dbReference type="NCBI Taxonomy" id="35762"/>
    <lineage>
        <taxon>Bacteria</taxon>
        <taxon>Bacillati</taxon>
        <taxon>Actinomycetota</taxon>
        <taxon>Actinomycetes</taxon>
        <taxon>Streptosporangiales</taxon>
        <taxon>Streptosporangiaceae</taxon>
        <taxon>Planobispora</taxon>
    </lineage>
</organism>
<name>A0A8J3WDQ7_PLARO</name>
<sequence length="653" mass="68148">MPIDFAAVATRYDPLLTAQTRAMIPVLLRLAETVRRLAVLSERAGTATRAYPVLRYEAGAVAVHLAGGPLDATGPLPGPPSADPLAQIPAMVAQERVIPGAVALLLEVVAPVADSLDRFADASPAVFGDRRLADVFGLANLAFAVLLEDRERLRGLKLQLGALLEFRSRPASVPGAPEAPGPPASSAPSASSAPPGGPDALAVTLESAAMSVFDLLLLLPVADRVLDAAAREAAAYGRRLVLLRLGEVERAVTGLRVAVLEGFIAGAGLLTLAQQWLHAARAVAGLDVLILRFALPWWLGRLLDGVTAFAGSLTQWGRWVTELVEAVRATVDAVMGFDLGKAVFGPMTEGLRAVPGLGGRVPDPPSLTVDELIGIVTGQAATGVRDRVVGFLLAVRGVLWLVRATDRAAKVGALAELLGIVLTPTRFTLPPDVLPAGPPAGFPDVYTAFFGGGRREDLLAAVDRLGTEARAGVRGVLTAGSALVSELGRTASAPVELAGDPAALRRAAERAAGFAEQVFGAEADRAAEASARSRALTPFERWQVSGGFALAGAAVDVYIGEMRRFWGPGREVRRGGAPVAHPTSPHILARHGRLGAVRLPRLTVRAAGRVPDEALAAEVSARFRENVAAAYLSGLREFRRLGGHPPKGDRGGR</sequence>
<proteinExistence type="predicted"/>
<evidence type="ECO:0000256" key="1">
    <source>
        <dbReference type="SAM" id="MobiDB-lite"/>
    </source>
</evidence>